<dbReference type="Proteomes" id="UP000263833">
    <property type="component" value="Unassembled WGS sequence"/>
</dbReference>
<keyword evidence="3" id="KW-1185">Reference proteome</keyword>
<dbReference type="AlphaFoldDB" id="A0A371BGB3"/>
<comment type="caution">
    <text evidence="2">The sequence shown here is derived from an EMBL/GenBank/DDBJ whole genome shotgun (WGS) entry which is preliminary data.</text>
</comment>
<organism evidence="2 3">
    <name type="scientific">Sphingorhabdus pulchriflava</name>
    <dbReference type="NCBI Taxonomy" id="2292257"/>
    <lineage>
        <taxon>Bacteria</taxon>
        <taxon>Pseudomonadati</taxon>
        <taxon>Pseudomonadota</taxon>
        <taxon>Alphaproteobacteria</taxon>
        <taxon>Sphingomonadales</taxon>
        <taxon>Sphingomonadaceae</taxon>
        <taxon>Sphingorhabdus</taxon>
    </lineage>
</organism>
<proteinExistence type="predicted"/>
<accession>A0A371BGB3</accession>
<reference evidence="3" key="1">
    <citation type="submission" date="2018-08" db="EMBL/GenBank/DDBJ databases">
        <authorList>
            <person name="Kim S.-J."/>
            <person name="Jung G.-Y."/>
        </authorList>
    </citation>
    <scope>NUCLEOTIDE SEQUENCE [LARGE SCALE GENOMIC DNA]</scope>
    <source>
        <strain evidence="3">GY_G</strain>
    </source>
</reference>
<name>A0A371BGB3_9SPHN</name>
<evidence type="ECO:0000313" key="3">
    <source>
        <dbReference type="Proteomes" id="UP000263833"/>
    </source>
</evidence>
<gene>
    <name evidence="2" type="ORF">DXH95_04250</name>
</gene>
<sequence length="86" mass="9331">MSLFAAIFLISSAIAPTEPVSQQNVDTPVQPAVAAKKKPKKICRADDRTGQGSRTAKRICKTAEQWGLVERESVDGQIESMGTKTR</sequence>
<protein>
    <submittedName>
        <fullName evidence="2">Uncharacterized protein</fullName>
    </submittedName>
</protein>
<evidence type="ECO:0000313" key="2">
    <source>
        <dbReference type="EMBL" id="RDV06636.1"/>
    </source>
</evidence>
<dbReference type="RefSeq" id="WP_115548185.1">
    <property type="nucleotide sequence ID" value="NZ_QRGP01000001.1"/>
</dbReference>
<feature type="region of interest" description="Disordered" evidence="1">
    <location>
        <begin position="19"/>
        <end position="55"/>
    </location>
</feature>
<evidence type="ECO:0000256" key="1">
    <source>
        <dbReference type="SAM" id="MobiDB-lite"/>
    </source>
</evidence>
<dbReference type="EMBL" id="QRGP01000001">
    <property type="protein sequence ID" value="RDV06636.1"/>
    <property type="molecule type" value="Genomic_DNA"/>
</dbReference>